<dbReference type="Proteomes" id="UP000265566">
    <property type="component" value="Chromosome 1"/>
</dbReference>
<dbReference type="CDD" id="cd10017">
    <property type="entry name" value="B3_DNA"/>
    <property type="match status" value="1"/>
</dbReference>
<dbReference type="PROSITE" id="PS50863">
    <property type="entry name" value="B3"/>
    <property type="match status" value="1"/>
</dbReference>
<dbReference type="Pfam" id="PF02362">
    <property type="entry name" value="B3"/>
    <property type="match status" value="1"/>
</dbReference>
<dbReference type="EMBL" id="PSQE01000001">
    <property type="protein sequence ID" value="RHN77375.1"/>
    <property type="molecule type" value="Genomic_DNA"/>
</dbReference>
<keyword evidence="5" id="KW-0539">Nucleus</keyword>
<feature type="domain" description="TF-B3" evidence="6">
    <location>
        <begin position="1"/>
        <end position="76"/>
    </location>
</feature>
<name>A0A396JM51_MEDTR</name>
<dbReference type="SUPFAM" id="SSF101936">
    <property type="entry name" value="DNA-binding pseudobarrel domain"/>
    <property type="match status" value="1"/>
</dbReference>
<protein>
    <submittedName>
        <fullName evidence="7">Putative transcription factor B3-Domain family</fullName>
    </submittedName>
</protein>
<sequence>MAHLPKGNIQIILHNLKGERWTVNAVAIAKGRHKTSHILSAGWITSVRANSIKIGDVCIFELIDESELRVRIAEVGKDGLDYQVGKEGLDHQNEHMKLNSM</sequence>
<evidence type="ECO:0000313" key="8">
    <source>
        <dbReference type="Proteomes" id="UP000265566"/>
    </source>
</evidence>
<dbReference type="InterPro" id="IPR044837">
    <property type="entry name" value="REM16-like"/>
</dbReference>
<evidence type="ECO:0000256" key="3">
    <source>
        <dbReference type="ARBA" id="ARBA00023125"/>
    </source>
</evidence>
<comment type="subcellular location">
    <subcellularLocation>
        <location evidence="1">Nucleus</location>
    </subcellularLocation>
</comment>
<accession>A0A396JM51</accession>
<organism evidence="7 8">
    <name type="scientific">Medicago truncatula</name>
    <name type="common">Barrel medic</name>
    <name type="synonym">Medicago tribuloides</name>
    <dbReference type="NCBI Taxonomy" id="3880"/>
    <lineage>
        <taxon>Eukaryota</taxon>
        <taxon>Viridiplantae</taxon>
        <taxon>Streptophyta</taxon>
        <taxon>Embryophyta</taxon>
        <taxon>Tracheophyta</taxon>
        <taxon>Spermatophyta</taxon>
        <taxon>Magnoliopsida</taxon>
        <taxon>eudicotyledons</taxon>
        <taxon>Gunneridae</taxon>
        <taxon>Pentapetalae</taxon>
        <taxon>rosids</taxon>
        <taxon>fabids</taxon>
        <taxon>Fabales</taxon>
        <taxon>Fabaceae</taxon>
        <taxon>Papilionoideae</taxon>
        <taxon>50 kb inversion clade</taxon>
        <taxon>NPAAA clade</taxon>
        <taxon>Hologalegina</taxon>
        <taxon>IRL clade</taxon>
        <taxon>Trifolieae</taxon>
        <taxon>Medicago</taxon>
    </lineage>
</organism>
<keyword evidence="4" id="KW-0804">Transcription</keyword>
<evidence type="ECO:0000256" key="1">
    <source>
        <dbReference type="ARBA" id="ARBA00004123"/>
    </source>
</evidence>
<evidence type="ECO:0000256" key="2">
    <source>
        <dbReference type="ARBA" id="ARBA00023015"/>
    </source>
</evidence>
<gene>
    <name evidence="7" type="ORF">MtrunA17_Chr1g0154121</name>
</gene>
<keyword evidence="3" id="KW-0238">DNA-binding</keyword>
<dbReference type="InterPro" id="IPR003340">
    <property type="entry name" value="B3_DNA-bd"/>
</dbReference>
<evidence type="ECO:0000259" key="6">
    <source>
        <dbReference type="PROSITE" id="PS50863"/>
    </source>
</evidence>
<dbReference type="Gene3D" id="2.40.330.10">
    <property type="entry name" value="DNA-binding pseudobarrel domain"/>
    <property type="match status" value="1"/>
</dbReference>
<proteinExistence type="predicted"/>
<evidence type="ECO:0000313" key="7">
    <source>
        <dbReference type="EMBL" id="RHN77375.1"/>
    </source>
</evidence>
<keyword evidence="2" id="KW-0805">Transcription regulation</keyword>
<dbReference type="GO" id="GO:0005634">
    <property type="term" value="C:nucleus"/>
    <property type="evidence" value="ECO:0007669"/>
    <property type="project" value="UniProtKB-SubCell"/>
</dbReference>
<evidence type="ECO:0000256" key="4">
    <source>
        <dbReference type="ARBA" id="ARBA00023163"/>
    </source>
</evidence>
<dbReference type="GO" id="GO:0003677">
    <property type="term" value="F:DNA binding"/>
    <property type="evidence" value="ECO:0007669"/>
    <property type="project" value="UniProtKB-KW"/>
</dbReference>
<dbReference type="Gramene" id="rna822">
    <property type="protein sequence ID" value="RHN77375.1"/>
    <property type="gene ID" value="gene822"/>
</dbReference>
<evidence type="ECO:0000256" key="5">
    <source>
        <dbReference type="ARBA" id="ARBA00023242"/>
    </source>
</evidence>
<dbReference type="PANTHER" id="PTHR31391:SF106">
    <property type="entry name" value="B3 DOMAIN-CONTAINING PROTEIN OS01G0723500"/>
    <property type="match status" value="1"/>
</dbReference>
<comment type="caution">
    <text evidence="7">The sequence shown here is derived from an EMBL/GenBank/DDBJ whole genome shotgun (WGS) entry which is preliminary data.</text>
</comment>
<dbReference type="InterPro" id="IPR015300">
    <property type="entry name" value="DNA-bd_pseudobarrel_sf"/>
</dbReference>
<dbReference type="AlphaFoldDB" id="A0A396JM51"/>
<reference evidence="8" key="1">
    <citation type="journal article" date="2018" name="Nat. Plants">
        <title>Whole-genome landscape of Medicago truncatula symbiotic genes.</title>
        <authorList>
            <person name="Pecrix Y."/>
            <person name="Staton S.E."/>
            <person name="Sallet E."/>
            <person name="Lelandais-Briere C."/>
            <person name="Moreau S."/>
            <person name="Carrere S."/>
            <person name="Blein T."/>
            <person name="Jardinaud M.F."/>
            <person name="Latrasse D."/>
            <person name="Zouine M."/>
            <person name="Zahm M."/>
            <person name="Kreplak J."/>
            <person name="Mayjonade B."/>
            <person name="Satge C."/>
            <person name="Perez M."/>
            <person name="Cauet S."/>
            <person name="Marande W."/>
            <person name="Chantry-Darmon C."/>
            <person name="Lopez-Roques C."/>
            <person name="Bouchez O."/>
            <person name="Berard A."/>
            <person name="Debelle F."/>
            <person name="Munos S."/>
            <person name="Bendahmane A."/>
            <person name="Berges H."/>
            <person name="Niebel A."/>
            <person name="Buitink J."/>
            <person name="Frugier F."/>
            <person name="Benhamed M."/>
            <person name="Crespi M."/>
            <person name="Gouzy J."/>
            <person name="Gamas P."/>
        </authorList>
    </citation>
    <scope>NUCLEOTIDE SEQUENCE [LARGE SCALE GENOMIC DNA]</scope>
    <source>
        <strain evidence="8">cv. Jemalong A17</strain>
    </source>
</reference>
<dbReference type="PANTHER" id="PTHR31391">
    <property type="entry name" value="B3 DOMAIN-CONTAINING PROTEIN OS11G0197600-RELATED"/>
    <property type="match status" value="1"/>
</dbReference>